<dbReference type="Gene3D" id="3.40.30.10">
    <property type="entry name" value="Glutaredoxin"/>
    <property type="match status" value="1"/>
</dbReference>
<protein>
    <submittedName>
        <fullName evidence="3">Glutathione S-transferase</fullName>
    </submittedName>
</protein>
<comment type="caution">
    <text evidence="3">The sequence shown here is derived from an EMBL/GenBank/DDBJ whole genome shotgun (WGS) entry which is preliminary data.</text>
</comment>
<dbReference type="InterPro" id="IPR004045">
    <property type="entry name" value="Glutathione_S-Trfase_N"/>
</dbReference>
<dbReference type="InterPro" id="IPR036282">
    <property type="entry name" value="Glutathione-S-Trfase_C_sf"/>
</dbReference>
<dbReference type="SFLD" id="SFLDG00358">
    <property type="entry name" value="Main_(cytGST)"/>
    <property type="match status" value="1"/>
</dbReference>
<dbReference type="SFLD" id="SFLDS00019">
    <property type="entry name" value="Glutathione_Transferase_(cytos"/>
    <property type="match status" value="1"/>
</dbReference>
<dbReference type="PROSITE" id="PS50405">
    <property type="entry name" value="GST_CTER"/>
    <property type="match status" value="1"/>
</dbReference>
<dbReference type="InterPro" id="IPR036249">
    <property type="entry name" value="Thioredoxin-like_sf"/>
</dbReference>
<dbReference type="Proteomes" id="UP000599009">
    <property type="component" value="Unassembled WGS sequence"/>
</dbReference>
<name>A0ABQ2E9N0_9GAMM</name>
<proteinExistence type="predicted"/>
<evidence type="ECO:0000259" key="1">
    <source>
        <dbReference type="PROSITE" id="PS50404"/>
    </source>
</evidence>
<feature type="domain" description="GST C-terminal" evidence="2">
    <location>
        <begin position="98"/>
        <end position="218"/>
    </location>
</feature>
<feature type="domain" description="GST N-terminal" evidence="1">
    <location>
        <begin position="14"/>
        <end position="92"/>
    </location>
</feature>
<dbReference type="SUPFAM" id="SSF47616">
    <property type="entry name" value="GST C-terminal domain-like"/>
    <property type="match status" value="1"/>
</dbReference>
<dbReference type="PANTHER" id="PTHR44051:SF8">
    <property type="entry name" value="GLUTATHIONE S-TRANSFERASE GSTA"/>
    <property type="match status" value="1"/>
</dbReference>
<organism evidence="3 4">
    <name type="scientific">Luteimonas terricola</name>
    <dbReference type="NCBI Taxonomy" id="645597"/>
    <lineage>
        <taxon>Bacteria</taxon>
        <taxon>Pseudomonadati</taxon>
        <taxon>Pseudomonadota</taxon>
        <taxon>Gammaproteobacteria</taxon>
        <taxon>Lysobacterales</taxon>
        <taxon>Lysobacteraceae</taxon>
        <taxon>Luteimonas</taxon>
    </lineage>
</organism>
<dbReference type="EMBL" id="BMME01000001">
    <property type="protein sequence ID" value="GGK01081.1"/>
    <property type="molecule type" value="Genomic_DNA"/>
</dbReference>
<dbReference type="PANTHER" id="PTHR44051">
    <property type="entry name" value="GLUTATHIONE S-TRANSFERASE-RELATED"/>
    <property type="match status" value="1"/>
</dbReference>
<reference evidence="4" key="1">
    <citation type="journal article" date="2019" name="Int. J. Syst. Evol. Microbiol.">
        <title>The Global Catalogue of Microorganisms (GCM) 10K type strain sequencing project: providing services to taxonomists for standard genome sequencing and annotation.</title>
        <authorList>
            <consortium name="The Broad Institute Genomics Platform"/>
            <consortium name="The Broad Institute Genome Sequencing Center for Infectious Disease"/>
            <person name="Wu L."/>
            <person name="Ma J."/>
        </authorList>
    </citation>
    <scope>NUCLEOTIDE SEQUENCE [LARGE SCALE GENOMIC DNA]</scope>
    <source>
        <strain evidence="4">CGMCC 1.8985</strain>
    </source>
</reference>
<sequence length="218" mass="23283">MAKVDDGGSTHAEPHMKLYSKPGACSTAVHIVLQWAGGPFEVEILDGPAMKAPAFLAINPAGAVPALIDGDFVLTQNAAIMGYIADTHPQAALGGDGSPRQRAEAVRWLAFVNSDVHPAFKPIFSPARYIGSDSQHDAVKTAARTMVRGLMETADKRLAGNDWLAGFRSFADPYFYMTVRWAQGTRVDMAGLDHVAAFKARMDADAGVQEALKAEGLE</sequence>
<dbReference type="SUPFAM" id="SSF52833">
    <property type="entry name" value="Thioredoxin-like"/>
    <property type="match status" value="1"/>
</dbReference>
<dbReference type="Pfam" id="PF02798">
    <property type="entry name" value="GST_N"/>
    <property type="match status" value="1"/>
</dbReference>
<dbReference type="CDD" id="cd03057">
    <property type="entry name" value="GST_N_Beta"/>
    <property type="match status" value="1"/>
</dbReference>
<evidence type="ECO:0000313" key="4">
    <source>
        <dbReference type="Proteomes" id="UP000599009"/>
    </source>
</evidence>
<dbReference type="SFLD" id="SFLDG01150">
    <property type="entry name" value="Main.1:_Beta-like"/>
    <property type="match status" value="1"/>
</dbReference>
<keyword evidence="4" id="KW-1185">Reference proteome</keyword>
<accession>A0ABQ2E9N0</accession>
<gene>
    <name evidence="3" type="primary">gst</name>
    <name evidence="3" type="ORF">GCM10011394_07860</name>
</gene>
<dbReference type="InterPro" id="IPR040079">
    <property type="entry name" value="Glutathione_S-Trfase"/>
</dbReference>
<dbReference type="InterPro" id="IPR010987">
    <property type="entry name" value="Glutathione-S-Trfase_C-like"/>
</dbReference>
<dbReference type="CDD" id="cd03188">
    <property type="entry name" value="GST_C_Beta"/>
    <property type="match status" value="1"/>
</dbReference>
<evidence type="ECO:0000259" key="2">
    <source>
        <dbReference type="PROSITE" id="PS50405"/>
    </source>
</evidence>
<evidence type="ECO:0000313" key="3">
    <source>
        <dbReference type="EMBL" id="GGK01081.1"/>
    </source>
</evidence>
<dbReference type="Gene3D" id="1.20.1050.10">
    <property type="match status" value="1"/>
</dbReference>
<dbReference type="PROSITE" id="PS50404">
    <property type="entry name" value="GST_NTER"/>
    <property type="match status" value="1"/>
</dbReference>